<sequence length="83" mass="9347">MSTYYVESGSYLKIRNIELGYTVPKSFADKLRLQRARIALRADNVATIKKGWGDNAFTGLDPEYPGSTYPNPFSMTMSLNVTF</sequence>
<accession>A0A9D1XQB7</accession>
<evidence type="ECO:0000313" key="2">
    <source>
        <dbReference type="Proteomes" id="UP000823847"/>
    </source>
</evidence>
<dbReference type="EMBL" id="DXEN01000028">
    <property type="protein sequence ID" value="HIX85817.1"/>
    <property type="molecule type" value="Genomic_DNA"/>
</dbReference>
<name>A0A9D1XQB7_9BACT</name>
<dbReference type="Proteomes" id="UP000823847">
    <property type="component" value="Unassembled WGS sequence"/>
</dbReference>
<reference evidence="1" key="2">
    <citation type="submission" date="2021-04" db="EMBL/GenBank/DDBJ databases">
        <authorList>
            <person name="Gilroy R."/>
        </authorList>
    </citation>
    <scope>NUCLEOTIDE SEQUENCE</scope>
    <source>
        <strain evidence="1">ChiHecec2B26-12326</strain>
    </source>
</reference>
<reference evidence="1" key="1">
    <citation type="journal article" date="2021" name="PeerJ">
        <title>Extensive microbial diversity within the chicken gut microbiome revealed by metagenomics and culture.</title>
        <authorList>
            <person name="Gilroy R."/>
            <person name="Ravi A."/>
            <person name="Getino M."/>
            <person name="Pursley I."/>
            <person name="Horton D.L."/>
            <person name="Alikhan N.F."/>
            <person name="Baker D."/>
            <person name="Gharbi K."/>
            <person name="Hall N."/>
            <person name="Watson M."/>
            <person name="Adriaenssens E.M."/>
            <person name="Foster-Nyarko E."/>
            <person name="Jarju S."/>
            <person name="Secka A."/>
            <person name="Antonio M."/>
            <person name="Oren A."/>
            <person name="Chaudhuri R.R."/>
            <person name="La Ragione R."/>
            <person name="Hildebrand F."/>
            <person name="Pallen M.J."/>
        </authorList>
    </citation>
    <scope>NUCLEOTIDE SEQUENCE</scope>
    <source>
        <strain evidence="1">ChiHecec2B26-12326</strain>
    </source>
</reference>
<dbReference type="AlphaFoldDB" id="A0A9D1XQB7"/>
<organism evidence="1 2">
    <name type="scientific">Candidatus Parabacteroides intestinigallinarum</name>
    <dbReference type="NCBI Taxonomy" id="2838722"/>
    <lineage>
        <taxon>Bacteria</taxon>
        <taxon>Pseudomonadati</taxon>
        <taxon>Bacteroidota</taxon>
        <taxon>Bacteroidia</taxon>
        <taxon>Bacteroidales</taxon>
        <taxon>Tannerellaceae</taxon>
        <taxon>Parabacteroides</taxon>
    </lineage>
</organism>
<proteinExistence type="predicted"/>
<comment type="caution">
    <text evidence="1">The sequence shown here is derived from an EMBL/GenBank/DDBJ whole genome shotgun (WGS) entry which is preliminary data.</text>
</comment>
<evidence type="ECO:0000313" key="1">
    <source>
        <dbReference type="EMBL" id="HIX85817.1"/>
    </source>
</evidence>
<gene>
    <name evidence="1" type="ORF">H9848_04325</name>
</gene>
<protein>
    <submittedName>
        <fullName evidence="1">Uncharacterized protein</fullName>
    </submittedName>
</protein>